<sequence length="730" mass="80491">MRPSLLWARHSRSRRNAPDAASSSWEWPEAMKYAHVTTCKSVDATSADGSSWWARTRSNLSRFSSNASAQEPPADEAWIPAVLRCTWAAGSILMLNLLLTLIAVGISYARSANQGTFLTTELYKGHCARASHWATGFHLAVNLLLEFGSYVMQCLVGPSRTEVDEAHRKRRWLDIGVMSVRNFRVMSLGRKLRWFLLLVSSIPIHMIYNSVIFNSISALDYGMILVPANTSGAFQNVSNHECLKQYNVESNTHRSTLVLIAERQYSPNKHQQPRRAPAGGVVGSSVEDLIEADDWMAGGISWTGDGEDVGGYGPDPISLPITRCMTKTSSQRCQLLFSPSIAVTVISLNLLQVVCMYWSARPRRSEIFLRVGDAIASFLARPDPSTAGQALLSRADMTQGPHRWEPQPRWKGLLSWQRSRRADPSSEYPPENQTMLEHPLSPSEIHPRCLPPRKRWFQATSRTRWALSIAWVLICILTPIFIHVLMETSDGWSLAEQWAMGFGQANAKTNLQFPSGAKGLLLVLILSNTPQLLFSILNLLCSSVLSCMLVTAEYNDYATDCKAPARVLAARATASAPRTPCRSPTATASRCLAWAWSSTGCCRKAWSLWISPSTIFAGLKSDDSIHGCILLQGIALGAFLGLGVRRYRAIMPMAAHCSAAISAVCHPPADDCNAGLKPVIWGEVPAYDRASSEESLLRREEEGGAAKVAYAHCTFTSQDVIMPSTTRLYC</sequence>
<feature type="transmembrane region" description="Helical" evidence="1">
    <location>
        <begin position="87"/>
        <end position="109"/>
    </location>
</feature>
<feature type="domain" description="DUF6536" evidence="2">
    <location>
        <begin position="78"/>
        <end position="229"/>
    </location>
</feature>
<feature type="transmembrane region" description="Helical" evidence="1">
    <location>
        <begin position="465"/>
        <end position="486"/>
    </location>
</feature>
<feature type="transmembrane region" description="Helical" evidence="1">
    <location>
        <begin position="335"/>
        <end position="360"/>
    </location>
</feature>
<evidence type="ECO:0000256" key="1">
    <source>
        <dbReference type="SAM" id="Phobius"/>
    </source>
</evidence>
<keyword evidence="4" id="KW-1185">Reference proteome</keyword>
<evidence type="ECO:0000259" key="2">
    <source>
        <dbReference type="Pfam" id="PF20163"/>
    </source>
</evidence>
<feature type="transmembrane region" description="Helical" evidence="1">
    <location>
        <begin position="194"/>
        <end position="213"/>
    </location>
</feature>
<reference evidence="3 4" key="1">
    <citation type="submission" date="2018-02" db="EMBL/GenBank/DDBJ databases">
        <title>The genomes of Aspergillus section Nigri reveals drivers in fungal speciation.</title>
        <authorList>
            <consortium name="DOE Joint Genome Institute"/>
            <person name="Vesth T.C."/>
            <person name="Nybo J."/>
            <person name="Theobald S."/>
            <person name="Brandl J."/>
            <person name="Frisvad J.C."/>
            <person name="Nielsen K.F."/>
            <person name="Lyhne E.K."/>
            <person name="Kogle M.E."/>
            <person name="Kuo A."/>
            <person name="Riley R."/>
            <person name="Clum A."/>
            <person name="Nolan M."/>
            <person name="Lipzen A."/>
            <person name="Salamov A."/>
            <person name="Henrissat B."/>
            <person name="Wiebenga A."/>
            <person name="De vries R.P."/>
            <person name="Grigoriev I.V."/>
            <person name="Mortensen U.H."/>
            <person name="Andersen M.R."/>
            <person name="Baker S.E."/>
        </authorList>
    </citation>
    <scope>NUCLEOTIDE SEQUENCE [LARGE SCALE GENOMIC DNA]</scope>
    <source>
        <strain evidence="3 4">CBS 707.79</strain>
    </source>
</reference>
<dbReference type="VEuPathDB" id="FungiDB:BO71DRAFT_488363"/>
<dbReference type="PANTHER" id="PTHR35395">
    <property type="entry name" value="DUF6536 DOMAIN-CONTAINING PROTEIN"/>
    <property type="match status" value="1"/>
</dbReference>
<keyword evidence="1" id="KW-0472">Membrane</keyword>
<dbReference type="OrthoDB" id="5429634at2759"/>
<dbReference type="InterPro" id="IPR046623">
    <property type="entry name" value="DUF6536"/>
</dbReference>
<organism evidence="3 4">
    <name type="scientific">Aspergillus ellipticus CBS 707.79</name>
    <dbReference type="NCBI Taxonomy" id="1448320"/>
    <lineage>
        <taxon>Eukaryota</taxon>
        <taxon>Fungi</taxon>
        <taxon>Dikarya</taxon>
        <taxon>Ascomycota</taxon>
        <taxon>Pezizomycotina</taxon>
        <taxon>Eurotiomycetes</taxon>
        <taxon>Eurotiomycetidae</taxon>
        <taxon>Eurotiales</taxon>
        <taxon>Aspergillaceae</taxon>
        <taxon>Aspergillus</taxon>
        <taxon>Aspergillus subgen. Circumdati</taxon>
    </lineage>
</organism>
<gene>
    <name evidence="3" type="ORF">BO71DRAFT_488363</name>
</gene>
<name>A0A319CUM1_9EURO</name>
<dbReference type="Proteomes" id="UP000247810">
    <property type="component" value="Unassembled WGS sequence"/>
</dbReference>
<accession>A0A319CUM1</accession>
<evidence type="ECO:0000313" key="4">
    <source>
        <dbReference type="Proteomes" id="UP000247810"/>
    </source>
</evidence>
<keyword evidence="1" id="KW-0812">Transmembrane</keyword>
<dbReference type="STRING" id="1448320.A0A319CUM1"/>
<evidence type="ECO:0000313" key="3">
    <source>
        <dbReference type="EMBL" id="PYH88935.1"/>
    </source>
</evidence>
<protein>
    <recommendedName>
        <fullName evidence="2">DUF6536 domain-containing protein</fullName>
    </recommendedName>
</protein>
<keyword evidence="1" id="KW-1133">Transmembrane helix</keyword>
<dbReference type="EMBL" id="KZ826057">
    <property type="protein sequence ID" value="PYH88935.1"/>
    <property type="molecule type" value="Genomic_DNA"/>
</dbReference>
<dbReference type="AlphaFoldDB" id="A0A319CUM1"/>
<dbReference type="Pfam" id="PF20163">
    <property type="entry name" value="DUF6536"/>
    <property type="match status" value="1"/>
</dbReference>
<dbReference type="PANTHER" id="PTHR35395:SF1">
    <property type="entry name" value="DUF6536 DOMAIN-CONTAINING PROTEIN"/>
    <property type="match status" value="1"/>
</dbReference>
<proteinExistence type="predicted"/>